<sequence>MSARDQHKTWKIRTVAMSLATIICAPCAAVAASGGQIFFAGMIVAPPYSIATASGTSSAAATTAGAGQSGPATATVTFAAEPASPPYAEVTLATMQLASTGNGSKAASPFVEKFADGNGHRLTPDQSGTYHLGASGGTLQIKAPDSSAQTPVIVVTSYD</sequence>
<dbReference type="EMBL" id="RQIS01000005">
    <property type="protein sequence ID" value="RQH07321.1"/>
    <property type="molecule type" value="Genomic_DNA"/>
</dbReference>
<dbReference type="Proteomes" id="UP000272778">
    <property type="component" value="Unassembled WGS sequence"/>
</dbReference>
<name>A0A3N6N8S7_9BURK</name>
<organism evidence="2 3">
    <name type="scientific">Paraburkholderia dinghuensis</name>
    <dbReference type="NCBI Taxonomy" id="2305225"/>
    <lineage>
        <taxon>Bacteria</taxon>
        <taxon>Pseudomonadati</taxon>
        <taxon>Pseudomonadota</taxon>
        <taxon>Betaproteobacteria</taxon>
        <taxon>Burkholderiales</taxon>
        <taxon>Burkholderiaceae</taxon>
        <taxon>Paraburkholderia</taxon>
    </lineage>
</organism>
<dbReference type="AlphaFoldDB" id="A0A3N6N8S7"/>
<evidence type="ECO:0000313" key="2">
    <source>
        <dbReference type="EMBL" id="RQH07321.1"/>
    </source>
</evidence>
<dbReference type="RefSeq" id="WP_124150519.1">
    <property type="nucleotide sequence ID" value="NZ_RQIS01000005.1"/>
</dbReference>
<reference evidence="2 3" key="1">
    <citation type="submission" date="2018-11" db="EMBL/GenBank/DDBJ databases">
        <title>Paraburkholderia sp. DHOA04, isolated from soil.</title>
        <authorList>
            <person name="Gao Z.-H."/>
            <person name="Qiu L.-H."/>
            <person name="Fu J.-C."/>
        </authorList>
    </citation>
    <scope>NUCLEOTIDE SEQUENCE [LARGE SCALE GENOMIC DNA]</scope>
    <source>
        <strain evidence="2 3">DHOA04</strain>
    </source>
</reference>
<feature type="signal peptide" evidence="1">
    <location>
        <begin position="1"/>
        <end position="31"/>
    </location>
</feature>
<proteinExistence type="predicted"/>
<comment type="caution">
    <text evidence="2">The sequence shown here is derived from an EMBL/GenBank/DDBJ whole genome shotgun (WGS) entry which is preliminary data.</text>
</comment>
<gene>
    <name evidence="2" type="ORF">D1Y85_07965</name>
</gene>
<evidence type="ECO:0000256" key="1">
    <source>
        <dbReference type="SAM" id="SignalP"/>
    </source>
</evidence>
<evidence type="ECO:0000313" key="3">
    <source>
        <dbReference type="Proteomes" id="UP000272778"/>
    </source>
</evidence>
<keyword evidence="1" id="KW-0732">Signal</keyword>
<accession>A0A3N6N8S7</accession>
<keyword evidence="3" id="KW-1185">Reference proteome</keyword>
<feature type="chain" id="PRO_5018147822" evidence="1">
    <location>
        <begin position="32"/>
        <end position="159"/>
    </location>
</feature>
<protein>
    <submittedName>
        <fullName evidence="2">Uncharacterized protein</fullName>
    </submittedName>
</protein>